<name>X1NU28_9ZZZZ</name>
<sequence length="72" mass="8115">MIGQAGVLKQKLLEKITELPEARLQEVLDFVDFLKSRKPRVEDPILHVSGCLSGRPLSAREIEEELYGKEPA</sequence>
<dbReference type="InterPro" id="IPR018739">
    <property type="entry name" value="DUF2281"/>
</dbReference>
<comment type="caution">
    <text evidence="2">The sequence shown here is derived from an EMBL/GenBank/DDBJ whole genome shotgun (WGS) entry which is preliminary data.</text>
</comment>
<dbReference type="AlphaFoldDB" id="X1NU28"/>
<proteinExistence type="predicted"/>
<dbReference type="Pfam" id="PF10047">
    <property type="entry name" value="DUF2281"/>
    <property type="match status" value="1"/>
</dbReference>
<evidence type="ECO:0000313" key="2">
    <source>
        <dbReference type="EMBL" id="GAI30295.1"/>
    </source>
</evidence>
<evidence type="ECO:0000259" key="1">
    <source>
        <dbReference type="Pfam" id="PF10047"/>
    </source>
</evidence>
<feature type="domain" description="DUF2281" evidence="1">
    <location>
        <begin position="11"/>
        <end position="57"/>
    </location>
</feature>
<reference evidence="2" key="1">
    <citation type="journal article" date="2014" name="Front. Microbiol.">
        <title>High frequency of phylogenetically diverse reductive dehalogenase-homologous genes in deep subseafloor sedimentary metagenomes.</title>
        <authorList>
            <person name="Kawai M."/>
            <person name="Futagami T."/>
            <person name="Toyoda A."/>
            <person name="Takaki Y."/>
            <person name="Nishi S."/>
            <person name="Hori S."/>
            <person name="Arai W."/>
            <person name="Tsubouchi T."/>
            <person name="Morono Y."/>
            <person name="Uchiyama I."/>
            <person name="Ito T."/>
            <person name="Fujiyama A."/>
            <person name="Inagaki F."/>
            <person name="Takami H."/>
        </authorList>
    </citation>
    <scope>NUCLEOTIDE SEQUENCE</scope>
    <source>
        <strain evidence="2">Expedition CK06-06</strain>
    </source>
</reference>
<accession>X1NU28</accession>
<dbReference type="EMBL" id="BARV01016730">
    <property type="protein sequence ID" value="GAI30295.1"/>
    <property type="molecule type" value="Genomic_DNA"/>
</dbReference>
<organism evidence="2">
    <name type="scientific">marine sediment metagenome</name>
    <dbReference type="NCBI Taxonomy" id="412755"/>
    <lineage>
        <taxon>unclassified sequences</taxon>
        <taxon>metagenomes</taxon>
        <taxon>ecological metagenomes</taxon>
    </lineage>
</organism>
<protein>
    <recommendedName>
        <fullName evidence="1">DUF2281 domain-containing protein</fullName>
    </recommendedName>
</protein>
<gene>
    <name evidence="2" type="ORF">S06H3_28637</name>
</gene>